<proteinExistence type="inferred from homology"/>
<comment type="catalytic activity">
    <reaction evidence="7">
        <text>myo-inositol(out) + H(+)(out) = myo-inositol(in) + H(+)(in)</text>
        <dbReference type="Rhea" id="RHEA:60364"/>
        <dbReference type="ChEBI" id="CHEBI:15378"/>
        <dbReference type="ChEBI" id="CHEBI:17268"/>
    </reaction>
</comment>
<comment type="similarity">
    <text evidence="2 8">Belongs to the major facilitator superfamily. Sugar transporter (TC 2.A.1.1) family.</text>
</comment>
<gene>
    <name evidence="12" type="ORF">DB88DRAFT_443800</name>
</gene>
<feature type="transmembrane region" description="Helical" evidence="10">
    <location>
        <begin position="134"/>
        <end position="154"/>
    </location>
</feature>
<protein>
    <submittedName>
        <fullName evidence="12">MFS monosaccharide transporter</fullName>
    </submittedName>
</protein>
<feature type="transmembrane region" description="Helical" evidence="10">
    <location>
        <begin position="298"/>
        <end position="322"/>
    </location>
</feature>
<feature type="transmembrane region" description="Helical" evidence="10">
    <location>
        <begin position="401"/>
        <end position="426"/>
    </location>
</feature>
<feature type="transmembrane region" description="Helical" evidence="10">
    <location>
        <begin position="106"/>
        <end position="122"/>
    </location>
</feature>
<dbReference type="InterPro" id="IPR020846">
    <property type="entry name" value="MFS_dom"/>
</dbReference>
<reference evidence="12" key="1">
    <citation type="submission" date="2023-02" db="EMBL/GenBank/DDBJ databases">
        <title>Identification and recombinant expression of a fungal hydrolase from Papiliotrema laurentii that hydrolyzes apple cutin and clears colloidal polyester polyurethane.</title>
        <authorList>
            <consortium name="DOE Joint Genome Institute"/>
            <person name="Roman V.A."/>
            <person name="Bojanowski C."/>
            <person name="Crable B.R."/>
            <person name="Wagner D.N."/>
            <person name="Hung C.S."/>
            <person name="Nadeau L.J."/>
            <person name="Schratz L."/>
            <person name="Haridas S."/>
            <person name="Pangilinan J."/>
            <person name="Lipzen A."/>
            <person name="Na H."/>
            <person name="Yan M."/>
            <person name="Ng V."/>
            <person name="Grigoriev I.V."/>
            <person name="Spatafora J.W."/>
            <person name="Barlow D."/>
            <person name="Biffinger J."/>
            <person name="Kelley-Loughnane N."/>
            <person name="Varaljay V.A."/>
            <person name="Crookes-Goodson W.J."/>
        </authorList>
    </citation>
    <scope>NUCLEOTIDE SEQUENCE</scope>
    <source>
        <strain evidence="12">5307AH</strain>
    </source>
</reference>
<keyword evidence="6 10" id="KW-0472">Membrane</keyword>
<evidence type="ECO:0000313" key="13">
    <source>
        <dbReference type="Proteomes" id="UP001182556"/>
    </source>
</evidence>
<dbReference type="AlphaFoldDB" id="A0AAD9CVV2"/>
<dbReference type="InterPro" id="IPR003663">
    <property type="entry name" value="Sugar/inositol_transpt"/>
</dbReference>
<feature type="transmembrane region" description="Helical" evidence="10">
    <location>
        <begin position="204"/>
        <end position="221"/>
    </location>
</feature>
<keyword evidence="3 8" id="KW-0813">Transport</keyword>
<feature type="transmembrane region" description="Helical" evidence="10">
    <location>
        <begin position="438"/>
        <end position="457"/>
    </location>
</feature>
<dbReference type="GO" id="GO:0016020">
    <property type="term" value="C:membrane"/>
    <property type="evidence" value="ECO:0007669"/>
    <property type="project" value="UniProtKB-SubCell"/>
</dbReference>
<evidence type="ECO:0000256" key="4">
    <source>
        <dbReference type="ARBA" id="ARBA00022692"/>
    </source>
</evidence>
<feature type="transmembrane region" description="Helical" evidence="10">
    <location>
        <begin position="166"/>
        <end position="184"/>
    </location>
</feature>
<dbReference type="InterPro" id="IPR036259">
    <property type="entry name" value="MFS_trans_sf"/>
</dbReference>
<dbReference type="PROSITE" id="PS50850">
    <property type="entry name" value="MFS"/>
    <property type="match status" value="1"/>
</dbReference>
<feature type="region of interest" description="Disordered" evidence="9">
    <location>
        <begin position="529"/>
        <end position="559"/>
    </location>
</feature>
<dbReference type="PRINTS" id="PR00171">
    <property type="entry name" value="SUGRTRNSPORT"/>
</dbReference>
<evidence type="ECO:0000256" key="1">
    <source>
        <dbReference type="ARBA" id="ARBA00004141"/>
    </source>
</evidence>
<evidence type="ECO:0000256" key="5">
    <source>
        <dbReference type="ARBA" id="ARBA00022989"/>
    </source>
</evidence>
<feature type="transmembrane region" description="Helical" evidence="10">
    <location>
        <begin position="334"/>
        <end position="354"/>
    </location>
</feature>
<evidence type="ECO:0000256" key="3">
    <source>
        <dbReference type="ARBA" id="ARBA00022448"/>
    </source>
</evidence>
<dbReference type="InterPro" id="IPR050360">
    <property type="entry name" value="MFS_Sugar_Transporters"/>
</dbReference>
<evidence type="ECO:0000256" key="10">
    <source>
        <dbReference type="SAM" id="Phobius"/>
    </source>
</evidence>
<sequence length="559" mass="61847">MDRPKGISKYNIANYLHRKGLLVAINSLAALSIFFFGYDQGMMGGVNTATNYIATMKLGYTKDVNGEPTPFITDSLLQGGIVSVYYLGTLIGALIGGWVGDKIGRVRTIALGALWAIIGASLQCSAQNSDWMIVARLVNGWGTGILNSIVPVWSTETAEHTSRGQFIAIEFTLNIFGVVVAYWMEFGLSYIDNGASQIRWRFPIAFQIIPLLVLLGIVWFFPESPRWLVKVGREDEARWILGRLRDGTGPEGVRAEAEFQEIRAVAALEEESTYPTSYMSMLLGRGGGDLHIGRRVQLVIWLQILQEWVGIAGVTIYAPTIFRLAGFDAKKSQWISGLNNIFYMFATLICVFTLDRIGRRYTLYWGSIVQGIAMFLCGGFSRLGLDASDSGNVSSAASYGIAAASMIFIFTSTFGATWLTVPWLYPAEIFPLAVRAKGNAWGVVGWSIGNGWLTLLLPVCFEHIGEKTYYLFGIANMISIPVVWAFYPESNQRTLEEMDLLFAAKTPWVWAAEANFRRLKAENPHIAHSAAHGNKLESVEKKREDSQVEGSIEDLSARV</sequence>
<dbReference type="InterPro" id="IPR005828">
    <property type="entry name" value="MFS_sugar_transport-like"/>
</dbReference>
<feature type="transmembrane region" description="Helical" evidence="10">
    <location>
        <begin position="21"/>
        <end position="38"/>
    </location>
</feature>
<feature type="transmembrane region" description="Helical" evidence="10">
    <location>
        <begin position="361"/>
        <end position="381"/>
    </location>
</feature>
<feature type="transmembrane region" description="Helical" evidence="10">
    <location>
        <begin position="469"/>
        <end position="487"/>
    </location>
</feature>
<keyword evidence="4 10" id="KW-0812">Transmembrane</keyword>
<evidence type="ECO:0000256" key="9">
    <source>
        <dbReference type="SAM" id="MobiDB-lite"/>
    </source>
</evidence>
<dbReference type="NCBIfam" id="TIGR00879">
    <property type="entry name" value="SP"/>
    <property type="match status" value="1"/>
</dbReference>
<accession>A0AAD9CVV2</accession>
<comment type="caution">
    <text evidence="12">The sequence shown here is derived from an EMBL/GenBank/DDBJ whole genome shotgun (WGS) entry which is preliminary data.</text>
</comment>
<evidence type="ECO:0000256" key="7">
    <source>
        <dbReference type="ARBA" id="ARBA00049119"/>
    </source>
</evidence>
<name>A0AAD9CVV2_PAPLA</name>
<feature type="transmembrane region" description="Helical" evidence="10">
    <location>
        <begin position="76"/>
        <end position="99"/>
    </location>
</feature>
<dbReference type="FunFam" id="1.20.1250.20:FF:000090">
    <property type="entry name" value="MFS sugar transporter, putative"/>
    <property type="match status" value="1"/>
</dbReference>
<feature type="compositionally biased region" description="Basic and acidic residues" evidence="9">
    <location>
        <begin position="534"/>
        <end position="546"/>
    </location>
</feature>
<evidence type="ECO:0000256" key="6">
    <source>
        <dbReference type="ARBA" id="ARBA00023136"/>
    </source>
</evidence>
<evidence type="ECO:0000259" key="11">
    <source>
        <dbReference type="PROSITE" id="PS50850"/>
    </source>
</evidence>
<feature type="domain" description="Major facilitator superfamily (MFS) profile" evidence="11">
    <location>
        <begin position="25"/>
        <end position="491"/>
    </location>
</feature>
<dbReference type="EMBL" id="JAODAN010000011">
    <property type="protein sequence ID" value="KAK1921480.1"/>
    <property type="molecule type" value="Genomic_DNA"/>
</dbReference>
<dbReference type="Gene3D" id="1.20.1250.20">
    <property type="entry name" value="MFS general substrate transporter like domains"/>
    <property type="match status" value="1"/>
</dbReference>
<dbReference type="GO" id="GO:0005351">
    <property type="term" value="F:carbohydrate:proton symporter activity"/>
    <property type="evidence" value="ECO:0007669"/>
    <property type="project" value="TreeGrafter"/>
</dbReference>
<comment type="subcellular location">
    <subcellularLocation>
        <location evidence="1">Membrane</location>
        <topology evidence="1">Multi-pass membrane protein</topology>
    </subcellularLocation>
</comment>
<dbReference type="Pfam" id="PF00083">
    <property type="entry name" value="Sugar_tr"/>
    <property type="match status" value="1"/>
</dbReference>
<evidence type="ECO:0000256" key="8">
    <source>
        <dbReference type="RuleBase" id="RU003346"/>
    </source>
</evidence>
<organism evidence="12 13">
    <name type="scientific">Papiliotrema laurentii</name>
    <name type="common">Cryptococcus laurentii</name>
    <dbReference type="NCBI Taxonomy" id="5418"/>
    <lineage>
        <taxon>Eukaryota</taxon>
        <taxon>Fungi</taxon>
        <taxon>Dikarya</taxon>
        <taxon>Basidiomycota</taxon>
        <taxon>Agaricomycotina</taxon>
        <taxon>Tremellomycetes</taxon>
        <taxon>Tremellales</taxon>
        <taxon>Rhynchogastremaceae</taxon>
        <taxon>Papiliotrema</taxon>
    </lineage>
</organism>
<dbReference type="SUPFAM" id="SSF103473">
    <property type="entry name" value="MFS general substrate transporter"/>
    <property type="match status" value="1"/>
</dbReference>
<dbReference type="PANTHER" id="PTHR48022">
    <property type="entry name" value="PLASTIDIC GLUCOSE TRANSPORTER 4"/>
    <property type="match status" value="1"/>
</dbReference>
<keyword evidence="5 10" id="KW-1133">Transmembrane helix</keyword>
<keyword evidence="13" id="KW-1185">Reference proteome</keyword>
<dbReference type="PANTHER" id="PTHR48022:SF78">
    <property type="entry name" value="MONOSACCHARIDE TRANSPORTER, PUTATIVE (AFU_ORTHOLOGUE AFUA_2G02110)-RELATED"/>
    <property type="match status" value="1"/>
</dbReference>
<evidence type="ECO:0000256" key="2">
    <source>
        <dbReference type="ARBA" id="ARBA00010992"/>
    </source>
</evidence>
<evidence type="ECO:0000313" key="12">
    <source>
        <dbReference type="EMBL" id="KAK1921480.1"/>
    </source>
</evidence>
<dbReference type="Proteomes" id="UP001182556">
    <property type="component" value="Unassembled WGS sequence"/>
</dbReference>